<evidence type="ECO:0000259" key="4">
    <source>
        <dbReference type="PROSITE" id="PS51206"/>
    </source>
</evidence>
<keyword evidence="1" id="KW-0547">Nucleotide-binding</keyword>
<dbReference type="GO" id="GO:0016787">
    <property type="term" value="F:hydrolase activity"/>
    <property type="evidence" value="ECO:0007669"/>
    <property type="project" value="UniProtKB-KW"/>
</dbReference>
<reference evidence="5" key="1">
    <citation type="journal article" date="2014" name="Front. Microbiol.">
        <title>High frequency of phylogenetically diverse reductive dehalogenase-homologous genes in deep subseafloor sedimentary metagenomes.</title>
        <authorList>
            <person name="Kawai M."/>
            <person name="Futagami T."/>
            <person name="Toyoda A."/>
            <person name="Takaki Y."/>
            <person name="Nishi S."/>
            <person name="Hori S."/>
            <person name="Arai W."/>
            <person name="Tsubouchi T."/>
            <person name="Morono Y."/>
            <person name="Uchiyama I."/>
            <person name="Ito T."/>
            <person name="Fujiyama A."/>
            <person name="Inagaki F."/>
            <person name="Takami H."/>
        </authorList>
    </citation>
    <scope>NUCLEOTIDE SEQUENCE</scope>
    <source>
        <strain evidence="5">Expedition CK06-06</strain>
    </source>
</reference>
<gene>
    <name evidence="5" type="ORF">S06H3_14217</name>
</gene>
<dbReference type="PROSITE" id="PS51206">
    <property type="entry name" value="SF3_HELICASE_1"/>
    <property type="match status" value="1"/>
</dbReference>
<accession>X1MTH9</accession>
<evidence type="ECO:0000313" key="5">
    <source>
        <dbReference type="EMBL" id="GAI17995.1"/>
    </source>
</evidence>
<dbReference type="GO" id="GO:0005524">
    <property type="term" value="F:ATP binding"/>
    <property type="evidence" value="ECO:0007669"/>
    <property type="project" value="UniProtKB-KW"/>
</dbReference>
<dbReference type="InterPro" id="IPR014015">
    <property type="entry name" value="Helicase_SF3_DNA-vir"/>
</dbReference>
<dbReference type="SUPFAM" id="SSF52540">
    <property type="entry name" value="P-loop containing nucleoside triphosphate hydrolases"/>
    <property type="match status" value="1"/>
</dbReference>
<dbReference type="PANTHER" id="PTHR35372:SF2">
    <property type="entry name" value="SF3 HELICASE DOMAIN-CONTAINING PROTEIN"/>
    <property type="match status" value="1"/>
</dbReference>
<evidence type="ECO:0000256" key="1">
    <source>
        <dbReference type="ARBA" id="ARBA00022741"/>
    </source>
</evidence>
<keyword evidence="2" id="KW-0378">Hydrolase</keyword>
<dbReference type="EMBL" id="BARV01006950">
    <property type="protein sequence ID" value="GAI17995.1"/>
    <property type="molecule type" value="Genomic_DNA"/>
</dbReference>
<feature type="non-terminal residue" evidence="5">
    <location>
        <position position="1"/>
    </location>
</feature>
<sequence length="398" mass="46605">GQEGFEIYLNGILRKGILKKKDFKKNRVNEIIADLEGLCHEGDMPSEPPSYLIPFKNKIYDLRNGETLDFDPKYFFINKLAVNYNPENEECPNIDKLFREIVLKEDMITLYEIIAYCLFRDYPYPKSFMLYGTGANGKSTFANVIAKVLGKENISSVSLETLQSSPFGTSELYGKLANITPEMGYGVIRDTQTLKTITGKDILRNERKFKETSHFVNYAKMIFLGNEIPYSKDKSFAFFRRIFLLEFPNRFEIKLKADPFIVDKISEQEFEGLASTCLKILKDFTTEERLFVFTHHKKTDDVREEYEKLSDPLRIFLDEKTQIDPDGNIPVRAFYNEFKKYQKQQKIREWNEKKIGSIMAQKGFVKRTLRLSTSIQGDYKYYKAYLELKWKDEKELSS</sequence>
<protein>
    <recommendedName>
        <fullName evidence="4">SF3 helicase domain-containing protein</fullName>
    </recommendedName>
</protein>
<dbReference type="Pfam" id="PF08706">
    <property type="entry name" value="D5_N"/>
    <property type="match status" value="1"/>
</dbReference>
<comment type="caution">
    <text evidence="5">The sequence shown here is derived from an EMBL/GenBank/DDBJ whole genome shotgun (WGS) entry which is preliminary data.</text>
</comment>
<dbReference type="InterPro" id="IPR027417">
    <property type="entry name" value="P-loop_NTPase"/>
</dbReference>
<dbReference type="InterPro" id="IPR045455">
    <property type="entry name" value="NrS-1_pol-like_helicase"/>
</dbReference>
<evidence type="ECO:0000256" key="3">
    <source>
        <dbReference type="ARBA" id="ARBA00022840"/>
    </source>
</evidence>
<dbReference type="InterPro" id="IPR051620">
    <property type="entry name" value="ORF904-like_C"/>
</dbReference>
<evidence type="ECO:0000256" key="2">
    <source>
        <dbReference type="ARBA" id="ARBA00022801"/>
    </source>
</evidence>
<dbReference type="InterPro" id="IPR014818">
    <property type="entry name" value="Phage/plasmid_primase_P4_C"/>
</dbReference>
<organism evidence="5">
    <name type="scientific">marine sediment metagenome</name>
    <dbReference type="NCBI Taxonomy" id="412755"/>
    <lineage>
        <taxon>unclassified sequences</taxon>
        <taxon>metagenomes</taxon>
        <taxon>ecological metagenomes</taxon>
    </lineage>
</organism>
<proteinExistence type="predicted"/>
<dbReference type="Gene3D" id="3.40.50.300">
    <property type="entry name" value="P-loop containing nucleotide triphosphate hydrolases"/>
    <property type="match status" value="1"/>
</dbReference>
<name>X1MTH9_9ZZZZ</name>
<keyword evidence="3" id="KW-0067">ATP-binding</keyword>
<dbReference type="NCBIfam" id="TIGR01613">
    <property type="entry name" value="primase_Cterm"/>
    <property type="match status" value="1"/>
</dbReference>
<dbReference type="Pfam" id="PF19263">
    <property type="entry name" value="DUF5906"/>
    <property type="match status" value="1"/>
</dbReference>
<dbReference type="PANTHER" id="PTHR35372">
    <property type="entry name" value="ATP BINDING PROTEIN-RELATED"/>
    <property type="match status" value="1"/>
</dbReference>
<dbReference type="InterPro" id="IPR006500">
    <property type="entry name" value="Helicase_put_C_phage/plasmid"/>
</dbReference>
<feature type="domain" description="SF3 helicase" evidence="4">
    <location>
        <begin position="105"/>
        <end position="260"/>
    </location>
</feature>
<dbReference type="AlphaFoldDB" id="X1MTH9"/>